<protein>
    <submittedName>
        <fullName evidence="1">Type III-B CRISPR module-associated protein Cmr3</fullName>
    </submittedName>
</protein>
<dbReference type="InterPro" id="IPR019117">
    <property type="entry name" value="CRISPR-assoc_protein_Cmr3"/>
</dbReference>
<dbReference type="RefSeq" id="WP_229525144.1">
    <property type="nucleotide sequence ID" value="NZ_JAFFQR010000087.1"/>
</dbReference>
<organism evidence="1 2">
    <name type="scientific">Paenibacillus farraposensis</name>
    <dbReference type="NCBI Taxonomy" id="2807095"/>
    <lineage>
        <taxon>Bacteria</taxon>
        <taxon>Bacillati</taxon>
        <taxon>Bacillota</taxon>
        <taxon>Bacilli</taxon>
        <taxon>Bacillales</taxon>
        <taxon>Paenibacillaceae</taxon>
        <taxon>Paenibacillus</taxon>
    </lineage>
</organism>
<evidence type="ECO:0000313" key="1">
    <source>
        <dbReference type="EMBL" id="MFD1463671.1"/>
    </source>
</evidence>
<sequence>MKKRLQVKPLDPIMVRDGRPFSATPGIRAHTLSDVTPSMLAGTIRTMLAKREQAQEGKSSLSLNHFSKLNVRGPIYKYRENLYFAMPQDAEMYEEHGEASIRFIRPVNLTGAQHGRQGFFGVGQEGRLADVLWPPLGAGTHKGIKEAPAYISKERMVHWLTGTVTEETWSKLLNQWRLDQKNNPLHAACETTPFLPAFIREERTHTAIDPKTYTAKEQQLFSTESLVFPPDFTVEAEIDFGEHTSSCTGKISEMHPMGGKRRLAHFSEVEDDLSWACPVAIQDSMQGASYIRMVLATPAYFRKGWLPGWLDENLQTKNPWKCGVELQLRWACVPRWHPVSGWSYSKDDLFSEKAVRRMVPAGSVYFFEVTKGNAADLAKEMWLQSVSDTNRRKEAFDKEDGYGLALWGKWNISNPPQTNK</sequence>
<accession>A0ABW4DK61</accession>
<keyword evidence="2" id="KW-1185">Reference proteome</keyword>
<dbReference type="Proteomes" id="UP001597340">
    <property type="component" value="Unassembled WGS sequence"/>
</dbReference>
<name>A0ABW4DK61_9BACL</name>
<proteinExistence type="predicted"/>
<dbReference type="Pfam" id="PF09700">
    <property type="entry name" value="Cas_Cmr3"/>
    <property type="match status" value="1"/>
</dbReference>
<dbReference type="EMBL" id="JBHTNZ010000039">
    <property type="protein sequence ID" value="MFD1463671.1"/>
    <property type="molecule type" value="Genomic_DNA"/>
</dbReference>
<reference evidence="2" key="1">
    <citation type="journal article" date="2019" name="Int. J. Syst. Evol. Microbiol.">
        <title>The Global Catalogue of Microorganisms (GCM) 10K type strain sequencing project: providing services to taxonomists for standard genome sequencing and annotation.</title>
        <authorList>
            <consortium name="The Broad Institute Genomics Platform"/>
            <consortium name="The Broad Institute Genome Sequencing Center for Infectious Disease"/>
            <person name="Wu L."/>
            <person name="Ma J."/>
        </authorList>
    </citation>
    <scope>NUCLEOTIDE SEQUENCE [LARGE SCALE GENOMIC DNA]</scope>
    <source>
        <strain evidence="2">CCM 9147</strain>
    </source>
</reference>
<dbReference type="NCBIfam" id="TIGR01888">
    <property type="entry name" value="cas_cmr3"/>
    <property type="match status" value="1"/>
</dbReference>
<dbReference type="InterPro" id="IPR010165">
    <property type="entry name" value="CRISPR-Cmr3_IIIB"/>
</dbReference>
<dbReference type="Gene3D" id="2.60.40.4350">
    <property type="match status" value="1"/>
</dbReference>
<gene>
    <name evidence="1" type="primary">cmr3</name>
    <name evidence="1" type="ORF">ACFQ5D_20435</name>
</gene>
<evidence type="ECO:0000313" key="2">
    <source>
        <dbReference type="Proteomes" id="UP001597340"/>
    </source>
</evidence>
<dbReference type="Gene3D" id="3.30.70.2940">
    <property type="match status" value="1"/>
</dbReference>
<comment type="caution">
    <text evidence="1">The sequence shown here is derived from an EMBL/GenBank/DDBJ whole genome shotgun (WGS) entry which is preliminary data.</text>
</comment>